<feature type="region of interest" description="Disordered" evidence="1">
    <location>
        <begin position="2153"/>
        <end position="2175"/>
    </location>
</feature>
<feature type="domain" description="Protein kinase" evidence="3">
    <location>
        <begin position="1776"/>
        <end position="2143"/>
    </location>
</feature>
<proteinExistence type="predicted"/>
<dbReference type="Proteomes" id="UP001281761">
    <property type="component" value="Unassembled WGS sequence"/>
</dbReference>
<evidence type="ECO:0000259" key="3">
    <source>
        <dbReference type="PROSITE" id="PS50011"/>
    </source>
</evidence>
<feature type="transmembrane region" description="Helical" evidence="2">
    <location>
        <begin position="1810"/>
        <end position="1832"/>
    </location>
</feature>
<organism evidence="4 5">
    <name type="scientific">Blattamonas nauphoetae</name>
    <dbReference type="NCBI Taxonomy" id="2049346"/>
    <lineage>
        <taxon>Eukaryota</taxon>
        <taxon>Metamonada</taxon>
        <taxon>Preaxostyla</taxon>
        <taxon>Oxymonadida</taxon>
        <taxon>Blattamonas</taxon>
    </lineage>
</organism>
<dbReference type="InterPro" id="IPR001245">
    <property type="entry name" value="Ser-Thr/Tyr_kinase_cat_dom"/>
</dbReference>
<comment type="caution">
    <text evidence="4">The sequence shown here is derived from an EMBL/GenBank/DDBJ whole genome shotgun (WGS) entry which is preliminary data.</text>
</comment>
<dbReference type="EMBL" id="JARBJD010000389">
    <property type="protein sequence ID" value="KAK2942689.1"/>
    <property type="molecule type" value="Genomic_DNA"/>
</dbReference>
<evidence type="ECO:0000313" key="5">
    <source>
        <dbReference type="Proteomes" id="UP001281761"/>
    </source>
</evidence>
<sequence length="2175" mass="234615">MRFMLKTEVEHHPTNGSRFLFFFFLIDPTGTVLVDSSSHSSTHTNCGSSSLACSSLDSAFISTTTHALSAISLEVHSSVTFQFAVASSLAIHPATSPPIVVDLQSAAQFVVSTPSSTLSLTNLHFSIDSTCSASPLFLVSSGKLLLSLCRIGGDSVTELPSTLTTLVEVSGGGRLSIVDTTFKQLHFTHPSEGTTIHLSLGSAFTTNTASIFDEVTSKGTGSLIFAEATNLTTLSQSPPFALLKQSMPLPPDTVFSLDEKMKIVGKVGDGDAESLMFFWYPHTDTETTLTVSEEGEDHPNCGLPQLPCRTLEKGLSLVKKTGTEVIVSSAGVFTSSLSTLHQKQTLKSKNAKETISIEQTGSLTVLADHSLILSNLSFILETGQRTVSALKTADGCLSIISCSFGSSLSDTTIASSLIEVSGSLVITSSVFTRVISSIDCLIRIELSGPHSLSFESTSLVSCSASQAPLVSLTLSTRTEQTDWDFDVCGLSFSNASSNSVPSGALIFVSGPSFATQIKPSRFPAVDSSTDPKAFWGNDTSTKVSSSLLVYLIAAGREIFVNGENGKDIAHCGHFGVSCWTIGKGILRANGDDGSKEIRIVDSTDLDELISPNALTISLVGDSTIQAVTILDDGGFSVVDGSLTLSTLSFSSSVSSFSKSLICVSQSGSLSINSCSFTSFSSLSSASILTATITSEQSVTIADTTFSNCNAKGSARSGVLDVTMAVGCEFAITHSGNPFTPCSSTSAIANHIFITHPSLSKDVIESSLRFTWDLTSRTSKDLMGKEGDHPIPIPLALFFLPLPQHVFIDAEWCDVSVCGFEEYPCASLSTLLSKLGDIYDPIITLTSSLIHSDELTLAAKISLVGGNNELRISERSLSPAECGLFTTTATVSFEALFVTVPSTFKHISLMDCHSGSLSVTNCSFSQESSTPIPTVLFELHSDASLSVSESFFISITSSHPKASVISAVLSETGSLHVDNNTFSSCSCSGDALSIFVSLDNSSEVHPNSFDYSLTSLVFSSASLNSESTPSIDVLVFGHHLDRTVTLDRWEGSFSREKGESVWGDDKTTGMNTSLLPYLVSISGEVEVDWKGFEFEKCGHFFLFCSSFDLGVARMKEADLNRIKIVEKIEVSTRIQMKGENGVVGASMDSILCFTEDGSFENSPNDSIDSSLSFLSLVIAIDPLERTAPLFESTSGSLSFSSCSFVGSRSTFISFSLISISQSELILSEVIAHSITLNSLPLILSEGSISISKSNFTSINRVTGLGCVLEVKSDDEVTVVDSSFDLCRSENTQTWILLSGANEKTLNVENWEGTLNRFSARASVLLSAPSDSDSSSSSLSDESEPYSLLYEFYPRVSGEIVVSVGVVNEDHRLCGSWELPCLTVDKSVLMTGVRKVEIFGWSEMKSLMKMDGDLLWIVGHKKKGILKMIGSSQILNNVFDDPDTLLLSFVTVDLSDSTLSSSDSLILNENGEVSIESSTFKSNNVISFSLIRLTGGEASVTNLTLSDVTFSSVVFDLSSSDLCSFTDVLVSETRLSSFLKVSDTKQLVLKSFSFDGSSPNMSSEVSEKNEGDGDEGKDVCEWTDALIRVVNTTAILEFVKVSHAGSGGIWMDGGSVKVDGGIFHDNFVSNSSFPSVRRNIHCSNGVLNIESLSGGDGGTELSKSAWISVSDGCHFSSSVVDVLSPLFIPSLNRSKSTISRNLKTQTFTAELVGSLLIPCGLWVEVFEWNEKTKAETGKSVKVDLSKTSIEKWNETMLTLKLNEDTLKERLEMEQEWRLRVMSRSGVGGDDWVRLKMSVVAERKAQAVESLKWVIPVAAGIIAAMVVILIVIVCCRRKRKTKQSEKEGLLTDQELDGVDEKMFVDDSVNIMGDRTGNHLHSSTLIESQEEGVGVGKEKTEVGDSEKNEEDDGLKSVAFLCEALRCGEKFEVCIVDKRQTLHDRIHKPHPDAPSLGRFNVESQIVEGLKQLSRDKQHRWLLGRVNPQWILVDRNDQVFLKVESEDSVPPDKSIPLHTEMNEPPTGHEQAQLIRPTTQRLLMNENLQRWIAPELGEEEGGKNERGEKKGKNLEAASVFSLGLVLFEIETGKVPFGEIDGVNAHRQLGTGTRPKMENMSEEMKELISSCLNVNALERPSLDTISEKLILIGKNTSQLTSEEAHSLEEELKQTQQKQTAIGS</sequence>
<dbReference type="InterPro" id="IPR011009">
    <property type="entry name" value="Kinase-like_dom_sf"/>
</dbReference>
<feature type="compositionally biased region" description="Basic and acidic residues" evidence="1">
    <location>
        <begin position="1563"/>
        <end position="1573"/>
    </location>
</feature>
<dbReference type="SUPFAM" id="SSF56112">
    <property type="entry name" value="Protein kinase-like (PK-like)"/>
    <property type="match status" value="1"/>
</dbReference>
<keyword evidence="5" id="KW-1185">Reference proteome</keyword>
<dbReference type="Pfam" id="PF07714">
    <property type="entry name" value="PK_Tyr_Ser-Thr"/>
    <property type="match status" value="1"/>
</dbReference>
<dbReference type="InterPro" id="IPR000719">
    <property type="entry name" value="Prot_kinase_dom"/>
</dbReference>
<feature type="region of interest" description="Disordered" evidence="1">
    <location>
        <begin position="1999"/>
        <end position="2024"/>
    </location>
</feature>
<feature type="region of interest" description="Disordered" evidence="1">
    <location>
        <begin position="1554"/>
        <end position="1573"/>
    </location>
</feature>
<feature type="compositionally biased region" description="Basic and acidic residues" evidence="1">
    <location>
        <begin position="2154"/>
        <end position="2164"/>
    </location>
</feature>
<feature type="compositionally biased region" description="Low complexity" evidence="1">
    <location>
        <begin position="2165"/>
        <end position="2175"/>
    </location>
</feature>
<keyword evidence="2" id="KW-0472">Membrane</keyword>
<keyword evidence="2" id="KW-1133">Transmembrane helix</keyword>
<gene>
    <name evidence="4" type="ORF">BLNAU_22386</name>
</gene>
<evidence type="ECO:0000313" key="4">
    <source>
        <dbReference type="EMBL" id="KAK2942689.1"/>
    </source>
</evidence>
<feature type="region of interest" description="Disordered" evidence="1">
    <location>
        <begin position="1884"/>
        <end position="1906"/>
    </location>
</feature>
<protein>
    <recommendedName>
        <fullName evidence="3">Protein kinase domain-containing protein</fullName>
    </recommendedName>
</protein>
<accession>A0ABQ9WT69</accession>
<feature type="compositionally biased region" description="Basic and acidic residues" evidence="1">
    <location>
        <begin position="1892"/>
        <end position="1902"/>
    </location>
</feature>
<name>A0ABQ9WT69_9EUKA</name>
<dbReference type="Gene3D" id="1.10.510.10">
    <property type="entry name" value="Transferase(Phosphotransferase) domain 1"/>
    <property type="match status" value="1"/>
</dbReference>
<dbReference type="PROSITE" id="PS50011">
    <property type="entry name" value="PROTEIN_KINASE_DOM"/>
    <property type="match status" value="1"/>
</dbReference>
<reference evidence="4 5" key="1">
    <citation type="journal article" date="2022" name="bioRxiv">
        <title>Genomics of Preaxostyla Flagellates Illuminates Evolutionary Transitions and the Path Towards Mitochondrial Loss.</title>
        <authorList>
            <person name="Novak L.V.F."/>
            <person name="Treitli S.C."/>
            <person name="Pyrih J."/>
            <person name="Halakuc P."/>
            <person name="Pipaliya S.V."/>
            <person name="Vacek V."/>
            <person name="Brzon O."/>
            <person name="Soukal P."/>
            <person name="Eme L."/>
            <person name="Dacks J.B."/>
            <person name="Karnkowska A."/>
            <person name="Elias M."/>
            <person name="Hampl V."/>
        </authorList>
    </citation>
    <scope>NUCLEOTIDE SEQUENCE [LARGE SCALE GENOMIC DNA]</scope>
    <source>
        <strain evidence="4">NAU3</strain>
        <tissue evidence="4">Gut</tissue>
    </source>
</reference>
<keyword evidence="2" id="KW-0812">Transmembrane</keyword>
<evidence type="ECO:0000256" key="1">
    <source>
        <dbReference type="SAM" id="MobiDB-lite"/>
    </source>
</evidence>
<evidence type="ECO:0000256" key="2">
    <source>
        <dbReference type="SAM" id="Phobius"/>
    </source>
</evidence>